<organism evidence="5 6">
    <name type="scientific">Latimeria chalumnae</name>
    <name type="common">Coelacanth</name>
    <dbReference type="NCBI Taxonomy" id="7897"/>
    <lineage>
        <taxon>Eukaryota</taxon>
        <taxon>Metazoa</taxon>
        <taxon>Chordata</taxon>
        <taxon>Craniata</taxon>
        <taxon>Vertebrata</taxon>
        <taxon>Euteleostomi</taxon>
        <taxon>Coelacanthiformes</taxon>
        <taxon>Coelacanthidae</taxon>
        <taxon>Latimeria</taxon>
    </lineage>
</organism>
<dbReference type="AlphaFoldDB" id="H3A3L8"/>
<name>H3A3L8_LATCH</name>
<dbReference type="STRING" id="7897.ENSLACP00000004239"/>
<dbReference type="PROSITE" id="PS50092">
    <property type="entry name" value="TSP1"/>
    <property type="match status" value="2"/>
</dbReference>
<dbReference type="PANTHER" id="PTHR11311:SF7">
    <property type="entry name" value="THROMBOSPONDIN TYPE-1 DOMAIN-CONTAINING PROTEIN 7B"/>
    <property type="match status" value="1"/>
</dbReference>
<dbReference type="Gene3D" id="2.20.100.10">
    <property type="entry name" value="Thrombospondin type-1 (TSP1) repeat"/>
    <property type="match status" value="2"/>
</dbReference>
<dbReference type="InParanoid" id="H3A3L8"/>
<feature type="domain" description="Spondin-like TSP1" evidence="4">
    <location>
        <begin position="265"/>
        <end position="318"/>
    </location>
</feature>
<proteinExistence type="predicted"/>
<dbReference type="InterPro" id="IPR000884">
    <property type="entry name" value="TSP1_rpt"/>
</dbReference>
<sequence>HSNCRESEKPEKQRECFKVCDWHYDLFQWEVSEWGTCVLASFTANEVKQRTSECVTAQHGLQHRKVHCVQKSNKTIVADEICEFFTPPPTTDQACLIPCPQDCVVSEFSSWSVCTKGCGKILQHRTRAVIAPPLYGGSDCPNLTETRVCNFNISCSVGEDEYKYSLKIGPWSHCRLPHQNEVRLSGRTMLDFSANSEEKSIKLYVDSYPHHQIHHHRLKPWDIEIGYQTRQVRCTRSDGKNAMLSLCMQENAPMTFRSCVMPKDCETSDWSPWSACSKTCQSGNLSPGYRTRTRNIKHIAIGSGKECPPQEEKEACNLEGEHLPPCPRYMWKTTEWSDCQISPLLGQQDHQNSNHTALCGGGIQAREVYCMQNISETDGHKSKE</sequence>
<dbReference type="Ensembl" id="ENSLACT00000004276.1">
    <property type="protein sequence ID" value="ENSLACP00000004239.1"/>
    <property type="gene ID" value="ENSLACG00000003773.1"/>
</dbReference>
<dbReference type="GO" id="GO:0030036">
    <property type="term" value="P:actin cytoskeleton organization"/>
    <property type="evidence" value="ECO:0007669"/>
    <property type="project" value="TreeGrafter"/>
</dbReference>
<reference evidence="6" key="1">
    <citation type="submission" date="2011-08" db="EMBL/GenBank/DDBJ databases">
        <title>The draft genome of Latimeria chalumnae.</title>
        <authorList>
            <person name="Di Palma F."/>
            <person name="Alfoldi J."/>
            <person name="Johnson J."/>
            <person name="Berlin A."/>
            <person name="Gnerre S."/>
            <person name="Jaffe D."/>
            <person name="MacCallum I."/>
            <person name="Young S."/>
            <person name="Walker B.J."/>
            <person name="Lander E."/>
            <person name="Lindblad-Toh K."/>
        </authorList>
    </citation>
    <scope>NUCLEOTIDE SEQUENCE [LARGE SCALE GENOMIC DNA]</scope>
    <source>
        <strain evidence="6">Wild caught</strain>
    </source>
</reference>
<dbReference type="SUPFAM" id="SSF82895">
    <property type="entry name" value="TSP-1 type 1 repeat"/>
    <property type="match status" value="3"/>
</dbReference>
<dbReference type="InterPro" id="IPR051418">
    <property type="entry name" value="Spondin/Thrombospondin_T1"/>
</dbReference>
<dbReference type="InterPro" id="IPR044004">
    <property type="entry name" value="TSP1_spondin_dom"/>
</dbReference>
<protein>
    <recommendedName>
        <fullName evidence="4">Spondin-like TSP1 domain-containing protein</fullName>
    </recommendedName>
</protein>
<dbReference type="GO" id="GO:0005886">
    <property type="term" value="C:plasma membrane"/>
    <property type="evidence" value="ECO:0007669"/>
    <property type="project" value="TreeGrafter"/>
</dbReference>
<dbReference type="eggNOG" id="KOG3538">
    <property type="taxonomic scope" value="Eukaryota"/>
</dbReference>
<keyword evidence="6" id="KW-1185">Reference proteome</keyword>
<evidence type="ECO:0000259" key="4">
    <source>
        <dbReference type="Pfam" id="PF19028"/>
    </source>
</evidence>
<keyword evidence="1" id="KW-0732">Signal</keyword>
<dbReference type="OMA" id="CHTICND"/>
<dbReference type="SMART" id="SM00209">
    <property type="entry name" value="TSP1"/>
    <property type="match status" value="2"/>
</dbReference>
<dbReference type="FunFam" id="2.20.100.10:FF:000019">
    <property type="entry name" value="Thrombospondin type 1 domain containing 7A"/>
    <property type="match status" value="1"/>
</dbReference>
<dbReference type="GeneTree" id="ENSGT00940000159262"/>
<dbReference type="PANTHER" id="PTHR11311">
    <property type="entry name" value="SPONDIN"/>
    <property type="match status" value="1"/>
</dbReference>
<reference evidence="5" key="3">
    <citation type="submission" date="2025-09" db="UniProtKB">
        <authorList>
            <consortium name="Ensembl"/>
        </authorList>
    </citation>
    <scope>IDENTIFICATION</scope>
</reference>
<dbReference type="Proteomes" id="UP000008672">
    <property type="component" value="Unassembled WGS sequence"/>
</dbReference>
<evidence type="ECO:0000256" key="1">
    <source>
        <dbReference type="ARBA" id="ARBA00022729"/>
    </source>
</evidence>
<reference evidence="5" key="2">
    <citation type="submission" date="2025-08" db="UniProtKB">
        <authorList>
            <consortium name="Ensembl"/>
        </authorList>
    </citation>
    <scope>IDENTIFICATION</scope>
</reference>
<keyword evidence="2" id="KW-1015">Disulfide bond</keyword>
<dbReference type="EMBL" id="AFYH01244242">
    <property type="status" value="NOT_ANNOTATED_CDS"/>
    <property type="molecule type" value="Genomic_DNA"/>
</dbReference>
<accession>H3A3L8</accession>
<feature type="domain" description="Spondin-like TSP1" evidence="4">
    <location>
        <begin position="103"/>
        <end position="152"/>
    </location>
</feature>
<dbReference type="EMBL" id="AFYH01244244">
    <property type="status" value="NOT_ANNOTATED_CDS"/>
    <property type="molecule type" value="Genomic_DNA"/>
</dbReference>
<evidence type="ECO:0000256" key="2">
    <source>
        <dbReference type="ARBA" id="ARBA00023157"/>
    </source>
</evidence>
<keyword evidence="3" id="KW-0325">Glycoprotein</keyword>
<dbReference type="HOGENOM" id="CLU_047129_0_1_1"/>
<evidence type="ECO:0000313" key="5">
    <source>
        <dbReference type="Ensembl" id="ENSLACP00000004239.1"/>
    </source>
</evidence>
<evidence type="ECO:0000256" key="3">
    <source>
        <dbReference type="ARBA" id="ARBA00023180"/>
    </source>
</evidence>
<evidence type="ECO:0000313" key="6">
    <source>
        <dbReference type="Proteomes" id="UP000008672"/>
    </source>
</evidence>
<dbReference type="EMBL" id="AFYH01244243">
    <property type="status" value="NOT_ANNOTATED_CDS"/>
    <property type="molecule type" value="Genomic_DNA"/>
</dbReference>
<dbReference type="FunFam" id="2.20.100.10:FF:000031">
    <property type="entry name" value="Thrombospondin type 1 domain containing 7A"/>
    <property type="match status" value="1"/>
</dbReference>
<dbReference type="InterPro" id="IPR036383">
    <property type="entry name" value="TSP1_rpt_sf"/>
</dbReference>
<dbReference type="Pfam" id="PF19028">
    <property type="entry name" value="TSP1_spondin"/>
    <property type="match status" value="2"/>
</dbReference>